<dbReference type="Proteomes" id="UP000445144">
    <property type="component" value="Unassembled WGS sequence"/>
</dbReference>
<dbReference type="EMBL" id="CACVBR010000087">
    <property type="protein sequence ID" value="CAA7197629.1"/>
    <property type="molecule type" value="Genomic_DNA"/>
</dbReference>
<evidence type="ECO:0000313" key="1">
    <source>
        <dbReference type="EMBL" id="CAA7197629.1"/>
    </source>
</evidence>
<gene>
    <name evidence="1" type="ORF">CHRY9293_03702</name>
</gene>
<dbReference type="Gene3D" id="1.10.10.60">
    <property type="entry name" value="Homeodomain-like"/>
    <property type="match status" value="1"/>
</dbReference>
<organism evidence="1 2">
    <name type="scientific">Chryseobacterium potabilaquae</name>
    <dbReference type="NCBI Taxonomy" id="2675057"/>
    <lineage>
        <taxon>Bacteria</taxon>
        <taxon>Pseudomonadati</taxon>
        <taxon>Bacteroidota</taxon>
        <taxon>Flavobacteriia</taxon>
        <taxon>Flavobacteriales</taxon>
        <taxon>Weeksellaceae</taxon>
        <taxon>Chryseobacterium group</taxon>
        <taxon>Chryseobacterium</taxon>
    </lineage>
</organism>
<dbReference type="InterPro" id="IPR009057">
    <property type="entry name" value="Homeodomain-like_sf"/>
</dbReference>
<evidence type="ECO:0000313" key="2">
    <source>
        <dbReference type="Proteomes" id="UP000445144"/>
    </source>
</evidence>
<protein>
    <recommendedName>
        <fullName evidence="3">Helix-turn-helix domain-containing protein</fullName>
    </recommendedName>
</protein>
<name>A0A6N4XD14_9FLAO</name>
<reference evidence="1 2" key="1">
    <citation type="submission" date="2020-01" db="EMBL/GenBank/DDBJ databases">
        <authorList>
            <person name="Rodrigo-Torres L."/>
            <person name="Arahal R. D."/>
            <person name="Lucena T."/>
        </authorList>
    </citation>
    <scope>NUCLEOTIDE SEQUENCE [LARGE SCALE GENOMIC DNA]</scope>
    <source>
        <strain evidence="1 2">CECT 9293</strain>
    </source>
</reference>
<keyword evidence="2" id="KW-1185">Reference proteome</keyword>
<dbReference type="AlphaFoldDB" id="A0A6N4XD14"/>
<evidence type="ECO:0008006" key="3">
    <source>
        <dbReference type="Google" id="ProtNLM"/>
    </source>
</evidence>
<dbReference type="SUPFAM" id="SSF46689">
    <property type="entry name" value="Homeodomain-like"/>
    <property type="match status" value="1"/>
</dbReference>
<accession>A0A6N4XD14</accession>
<dbReference type="RefSeq" id="WP_162034274.1">
    <property type="nucleotide sequence ID" value="NZ_CACVBR010000087.1"/>
</dbReference>
<dbReference type="Pfam" id="PF13565">
    <property type="entry name" value="HTH_32"/>
    <property type="match status" value="1"/>
</dbReference>
<sequence length="104" mass="12435">MNKQQQQVKARKDWLKIYLESRSVTKTALRCGIARSTLHRWIKRYREQGLSDKSRHRKTLTNTKVTKETESIILDLREKKRWEAARISTHLNHTFRNDCLADTL</sequence>
<proteinExistence type="predicted"/>